<dbReference type="InterPro" id="IPR002078">
    <property type="entry name" value="Sigma_54_int"/>
</dbReference>
<protein>
    <submittedName>
        <fullName evidence="6">Fis family transcriptional regulator</fullName>
    </submittedName>
</protein>
<dbReference type="RefSeq" id="WP_155345080.1">
    <property type="nucleotide sequence ID" value="NZ_BAAAHM010000008.1"/>
</dbReference>
<dbReference type="Pfam" id="PF25601">
    <property type="entry name" value="AAA_lid_14"/>
    <property type="match status" value="1"/>
</dbReference>
<evidence type="ECO:0000313" key="6">
    <source>
        <dbReference type="EMBL" id="GES20021.1"/>
    </source>
</evidence>
<dbReference type="InterPro" id="IPR058031">
    <property type="entry name" value="AAA_lid_NorR"/>
</dbReference>
<keyword evidence="7" id="KW-1185">Reference proteome</keyword>
<dbReference type="GO" id="GO:0043565">
    <property type="term" value="F:sequence-specific DNA binding"/>
    <property type="evidence" value="ECO:0007669"/>
    <property type="project" value="InterPro"/>
</dbReference>
<dbReference type="InterPro" id="IPR009057">
    <property type="entry name" value="Homeodomain-like_sf"/>
</dbReference>
<keyword evidence="1" id="KW-0547">Nucleotide-binding</keyword>
<dbReference type="Pfam" id="PF02954">
    <property type="entry name" value="HTH_8"/>
    <property type="match status" value="1"/>
</dbReference>
<dbReference type="PROSITE" id="PS50045">
    <property type="entry name" value="SIGMA54_INTERACT_4"/>
    <property type="match status" value="1"/>
</dbReference>
<evidence type="ECO:0000313" key="7">
    <source>
        <dbReference type="Proteomes" id="UP000377595"/>
    </source>
</evidence>
<dbReference type="AlphaFoldDB" id="A0A5M3XK49"/>
<evidence type="ECO:0000256" key="1">
    <source>
        <dbReference type="ARBA" id="ARBA00022741"/>
    </source>
</evidence>
<reference evidence="6 7" key="1">
    <citation type="submission" date="2019-10" db="EMBL/GenBank/DDBJ databases">
        <title>Whole genome shotgun sequence of Acrocarpospora pleiomorpha NBRC 16267.</title>
        <authorList>
            <person name="Ichikawa N."/>
            <person name="Kimura A."/>
            <person name="Kitahashi Y."/>
            <person name="Komaki H."/>
            <person name="Oguchi A."/>
        </authorList>
    </citation>
    <scope>NUCLEOTIDE SEQUENCE [LARGE SCALE GENOMIC DNA]</scope>
    <source>
        <strain evidence="6 7">NBRC 16267</strain>
    </source>
</reference>
<evidence type="ECO:0000256" key="2">
    <source>
        <dbReference type="ARBA" id="ARBA00022840"/>
    </source>
</evidence>
<evidence type="ECO:0000259" key="5">
    <source>
        <dbReference type="PROSITE" id="PS50045"/>
    </source>
</evidence>
<proteinExistence type="predicted"/>
<dbReference type="InterPro" id="IPR027417">
    <property type="entry name" value="P-loop_NTPase"/>
</dbReference>
<gene>
    <name evidence="6" type="ORF">Aple_029170</name>
</gene>
<dbReference type="Gene3D" id="3.40.50.300">
    <property type="entry name" value="P-loop containing nucleotide triphosphate hydrolases"/>
    <property type="match status" value="1"/>
</dbReference>
<dbReference type="Gene3D" id="1.10.10.60">
    <property type="entry name" value="Homeodomain-like"/>
    <property type="match status" value="1"/>
</dbReference>
<name>A0A5M3XK49_9ACTN</name>
<evidence type="ECO:0000256" key="4">
    <source>
        <dbReference type="ARBA" id="ARBA00023163"/>
    </source>
</evidence>
<dbReference type="PRINTS" id="PR01590">
    <property type="entry name" value="HTHFIS"/>
</dbReference>
<dbReference type="OrthoDB" id="5496274at2"/>
<dbReference type="PANTHER" id="PTHR32071:SF57">
    <property type="entry name" value="C4-DICARBOXYLATE TRANSPORT TRANSCRIPTIONAL REGULATORY PROTEIN DCTD"/>
    <property type="match status" value="1"/>
</dbReference>
<dbReference type="SUPFAM" id="SSF52540">
    <property type="entry name" value="P-loop containing nucleoside triphosphate hydrolases"/>
    <property type="match status" value="1"/>
</dbReference>
<dbReference type="PANTHER" id="PTHR32071">
    <property type="entry name" value="TRANSCRIPTIONAL REGULATORY PROTEIN"/>
    <property type="match status" value="1"/>
</dbReference>
<keyword evidence="4" id="KW-0804">Transcription</keyword>
<dbReference type="GO" id="GO:0006355">
    <property type="term" value="P:regulation of DNA-templated transcription"/>
    <property type="evidence" value="ECO:0007669"/>
    <property type="project" value="InterPro"/>
</dbReference>
<dbReference type="GO" id="GO:0005524">
    <property type="term" value="F:ATP binding"/>
    <property type="evidence" value="ECO:0007669"/>
    <property type="project" value="UniProtKB-KW"/>
</dbReference>
<evidence type="ECO:0000256" key="3">
    <source>
        <dbReference type="ARBA" id="ARBA00023015"/>
    </source>
</evidence>
<dbReference type="InterPro" id="IPR029016">
    <property type="entry name" value="GAF-like_dom_sf"/>
</dbReference>
<dbReference type="Gene3D" id="3.30.450.40">
    <property type="match status" value="1"/>
</dbReference>
<keyword evidence="2" id="KW-0067">ATP-binding</keyword>
<feature type="domain" description="Sigma-54 factor interaction" evidence="5">
    <location>
        <begin position="305"/>
        <end position="494"/>
    </location>
</feature>
<dbReference type="Proteomes" id="UP000377595">
    <property type="component" value="Unassembled WGS sequence"/>
</dbReference>
<comment type="caution">
    <text evidence="6">The sequence shown here is derived from an EMBL/GenBank/DDBJ whole genome shotgun (WGS) entry which is preliminary data.</text>
</comment>
<organism evidence="6 7">
    <name type="scientific">Acrocarpospora pleiomorpha</name>
    <dbReference type="NCBI Taxonomy" id="90975"/>
    <lineage>
        <taxon>Bacteria</taxon>
        <taxon>Bacillati</taxon>
        <taxon>Actinomycetota</taxon>
        <taxon>Actinomycetes</taxon>
        <taxon>Streptosporangiales</taxon>
        <taxon>Streptosporangiaceae</taxon>
        <taxon>Acrocarpospora</taxon>
    </lineage>
</organism>
<dbReference type="Gene3D" id="1.10.8.60">
    <property type="match status" value="1"/>
</dbReference>
<dbReference type="SUPFAM" id="SSF46689">
    <property type="entry name" value="Homeodomain-like"/>
    <property type="match status" value="1"/>
</dbReference>
<dbReference type="InterPro" id="IPR002197">
    <property type="entry name" value="HTH_Fis"/>
</dbReference>
<sequence>MTPSPAGQPLILRSWERSRMCGLDRGDSLTLPYQADFESSGRFLRAAEPVMDQLAAWLPGCGTSAVLTDAAGQLLLIRCDDDELSRRMEAGQSAPGFVWSEEFSGTNAVGIALEERIATWTTGNDHYLEVLRDLACAAVPIVNPLTQRLEGAVDLTTLLHRASPLMMPMAMQAAKAIEDRLVELGSAAERCLLAAFMSATKRPGRSVVVLSDRAEFSSAAASKLLGADDRALLGQRAEDLGEGAERRPEEVPLSNGEVAVARFEQIRLGGRRIGTLVQLTIPSSSRRSSGTVVAGRFSGPKEYGFLGRSPAARHVNQRIQEVGSSTFPLVIDGEAGAGKFTVAKLIALRTGKPVVFDVSNTPNVNEANLLRELGDVLSVGSRCVIVKGIGDRSEEFNSHLATLAETAENNASRVIATLTSGTAARVAKAAGFGVRLTVPSLRERPEDILDLAPVLISRRGARVRIAPPVLHALMRYEWPGNVRELDSVLSAMLNRSRGSEITLSDLPAHYQRGSRRLRRIEHIERSAIIQAITEAGGNKTQAAELLEIGRATLYRKMKAYKLDPDLLGG</sequence>
<dbReference type="EMBL" id="BLAF01000014">
    <property type="protein sequence ID" value="GES20021.1"/>
    <property type="molecule type" value="Genomic_DNA"/>
</dbReference>
<keyword evidence="3" id="KW-0805">Transcription regulation</keyword>
<dbReference type="Pfam" id="PF14532">
    <property type="entry name" value="Sigma54_activ_2"/>
    <property type="match status" value="1"/>
</dbReference>
<accession>A0A5M3XK49</accession>